<organism evidence="1 2">
    <name type="scientific">Arcobacter acticola</name>
    <dbReference type="NCBI Taxonomy" id="1849015"/>
    <lineage>
        <taxon>Bacteria</taxon>
        <taxon>Pseudomonadati</taxon>
        <taxon>Campylobacterota</taxon>
        <taxon>Epsilonproteobacteria</taxon>
        <taxon>Campylobacterales</taxon>
        <taxon>Arcobacteraceae</taxon>
        <taxon>Arcobacter</taxon>
    </lineage>
</organism>
<keyword evidence="2" id="KW-1185">Reference proteome</keyword>
<dbReference type="InterPro" id="IPR036249">
    <property type="entry name" value="Thioredoxin-like_sf"/>
</dbReference>
<sequence length="174" mass="19981">MKSKITYKNEELELIDDFVDIGYMADNFDAVDINNNEVTIKKASPNRNIQLFLSFPFFDDFSEEIITFDEFISAAKIDIFTYVIFSEKTTLSYKFKKLIPIFDINEEFANMYGTKIVSGTLENRLTKALFLIGKDGAIYHIDMPENLEKPLDLEKIRLALNKAYHSYTGAGCHG</sequence>
<reference evidence="1 2" key="1">
    <citation type="submission" date="2019-08" db="EMBL/GenBank/DDBJ databases">
        <title>Complete genome sequence of Arcobacter acticola.</title>
        <authorList>
            <person name="Miller W."/>
        </authorList>
    </citation>
    <scope>NUCLEOTIDE SEQUENCE [LARGE SCALE GENOMIC DNA]</scope>
    <source>
        <strain evidence="1 2">KCTC 52212</strain>
    </source>
</reference>
<protein>
    <submittedName>
        <fullName evidence="1">Uncharacterized protein</fullName>
    </submittedName>
</protein>
<dbReference type="EMBL" id="CP042652">
    <property type="protein sequence ID" value="QKE27247.1"/>
    <property type="molecule type" value="Genomic_DNA"/>
</dbReference>
<dbReference type="RefSeq" id="WP_172123775.1">
    <property type="nucleotide sequence ID" value="NZ_CP042652.1"/>
</dbReference>
<dbReference type="SUPFAM" id="SSF52833">
    <property type="entry name" value="Thioredoxin-like"/>
    <property type="match status" value="1"/>
</dbReference>
<accession>A0A6M8ESB0</accession>
<dbReference type="KEGG" id="paco:AACT_0013"/>
<dbReference type="Gene3D" id="3.40.30.10">
    <property type="entry name" value="Glutaredoxin"/>
    <property type="match status" value="1"/>
</dbReference>
<dbReference type="Proteomes" id="UP000503483">
    <property type="component" value="Chromosome"/>
</dbReference>
<name>A0A6M8ESB0_9BACT</name>
<evidence type="ECO:0000313" key="1">
    <source>
        <dbReference type="EMBL" id="QKE27247.1"/>
    </source>
</evidence>
<gene>
    <name evidence="1" type="ORF">AACT_0013</name>
</gene>
<proteinExistence type="predicted"/>
<evidence type="ECO:0000313" key="2">
    <source>
        <dbReference type="Proteomes" id="UP000503483"/>
    </source>
</evidence>
<dbReference type="AlphaFoldDB" id="A0A6M8ESB0"/>